<feature type="compositionally biased region" description="Low complexity" evidence="1">
    <location>
        <begin position="290"/>
        <end position="318"/>
    </location>
</feature>
<reference evidence="3 4" key="1">
    <citation type="submission" date="2020-08" db="EMBL/GenBank/DDBJ databases">
        <title>Genomic Encyclopedia of Type Strains, Phase III (KMG-III): the genomes of soil and plant-associated and newly described type strains.</title>
        <authorList>
            <person name="Whitman W."/>
        </authorList>
    </citation>
    <scope>NUCLEOTIDE SEQUENCE [LARGE SCALE GENOMIC DNA]</scope>
    <source>
        <strain evidence="3 4">CECT 8960</strain>
    </source>
</reference>
<dbReference type="RefSeq" id="WP_184814273.1">
    <property type="nucleotide sequence ID" value="NZ_JACHJQ010000007.1"/>
</dbReference>
<comment type="caution">
    <text evidence="3">The sequence shown here is derived from an EMBL/GenBank/DDBJ whole genome shotgun (WGS) entry which is preliminary data.</text>
</comment>
<evidence type="ECO:0000256" key="1">
    <source>
        <dbReference type="SAM" id="MobiDB-lite"/>
    </source>
</evidence>
<dbReference type="AlphaFoldDB" id="A0A7W7VHA0"/>
<feature type="region of interest" description="Disordered" evidence="1">
    <location>
        <begin position="289"/>
        <end position="428"/>
    </location>
</feature>
<feature type="region of interest" description="Disordered" evidence="1">
    <location>
        <begin position="1"/>
        <end position="26"/>
    </location>
</feature>
<gene>
    <name evidence="3" type="ORF">FHR82_006459</name>
</gene>
<feature type="compositionally biased region" description="Low complexity" evidence="1">
    <location>
        <begin position="246"/>
        <end position="259"/>
    </location>
</feature>
<evidence type="ECO:0000313" key="4">
    <source>
        <dbReference type="Proteomes" id="UP000520767"/>
    </source>
</evidence>
<keyword evidence="2" id="KW-1133">Transmembrane helix</keyword>
<protein>
    <submittedName>
        <fullName evidence="3">Uncharacterized protein</fullName>
    </submittedName>
</protein>
<feature type="region of interest" description="Disordered" evidence="1">
    <location>
        <begin position="207"/>
        <end position="271"/>
    </location>
</feature>
<name>A0A7W7VHA0_9PSEU</name>
<proteinExistence type="predicted"/>
<dbReference type="EMBL" id="JACHJQ010000007">
    <property type="protein sequence ID" value="MBB4910201.1"/>
    <property type="molecule type" value="Genomic_DNA"/>
</dbReference>
<feature type="transmembrane region" description="Helical" evidence="2">
    <location>
        <begin position="94"/>
        <end position="118"/>
    </location>
</feature>
<feature type="transmembrane region" description="Helical" evidence="2">
    <location>
        <begin position="130"/>
        <end position="151"/>
    </location>
</feature>
<organism evidence="3 4">
    <name type="scientific">Actinophytocola algeriensis</name>
    <dbReference type="NCBI Taxonomy" id="1768010"/>
    <lineage>
        <taxon>Bacteria</taxon>
        <taxon>Bacillati</taxon>
        <taxon>Actinomycetota</taxon>
        <taxon>Actinomycetes</taxon>
        <taxon>Pseudonocardiales</taxon>
        <taxon>Pseudonocardiaceae</taxon>
    </lineage>
</organism>
<evidence type="ECO:0000313" key="3">
    <source>
        <dbReference type="EMBL" id="MBB4910201.1"/>
    </source>
</evidence>
<feature type="compositionally biased region" description="Low complexity" evidence="1">
    <location>
        <begin position="325"/>
        <end position="395"/>
    </location>
</feature>
<keyword evidence="2" id="KW-0812">Transmembrane</keyword>
<keyword evidence="2" id="KW-0472">Membrane</keyword>
<feature type="compositionally biased region" description="Pro residues" evidence="1">
    <location>
        <begin position="260"/>
        <end position="271"/>
    </location>
</feature>
<evidence type="ECO:0000256" key="2">
    <source>
        <dbReference type="SAM" id="Phobius"/>
    </source>
</evidence>
<feature type="transmembrane region" description="Helical" evidence="2">
    <location>
        <begin position="171"/>
        <end position="194"/>
    </location>
</feature>
<keyword evidence="4" id="KW-1185">Reference proteome</keyword>
<sequence>MTQPARGYQPYQPMAPMMAPPAPPKRSRGGLTTLLAGLLALVAAGLVVGGSFGAITEYRNSYRIDDDPSVYATSTTWWGFHDAGSSSPVEEESVLTGLTLVLAGALLVLGAVFAFVAARTRTSGPVSGSRSLISAGVGVIAGVTVLQLLAVLKQMDRYNEQELDAGESLEFTAGLGLWLPLGGLVLGVVAVVLAHVGQRSAAARVEPNTPRMGFPAPYGYRPQPPVAERPTDVQISDEDAAADTQVVSAATASGADAPAPAAPVTPSSPAPVVPPAAVVPPAPVAPPVTPATTAVPEPSTSPASSAEAPATQEAESPAAAPPVTPATTSVPEQAPAQPSTPATSSAEAPASPATPAAPATPAESPATPPADAAPAAPAEPAAAPATEPRADAPTADKPAEAAKPTPLSDLPAAPPAPELSSPDDKSDK</sequence>
<accession>A0A7W7VHA0</accession>
<dbReference type="Proteomes" id="UP000520767">
    <property type="component" value="Unassembled WGS sequence"/>
</dbReference>